<organism evidence="4 5">
    <name type="scientific">Alysiella filiformis DSM 16848</name>
    <dbReference type="NCBI Taxonomy" id="1120981"/>
    <lineage>
        <taxon>Bacteria</taxon>
        <taxon>Pseudomonadati</taxon>
        <taxon>Pseudomonadota</taxon>
        <taxon>Betaproteobacteria</taxon>
        <taxon>Neisseriales</taxon>
        <taxon>Neisseriaceae</taxon>
        <taxon>Alysiella</taxon>
    </lineage>
</organism>
<dbReference type="Pfam" id="PF03787">
    <property type="entry name" value="RAMPs"/>
    <property type="match status" value="1"/>
</dbReference>
<evidence type="ECO:0000313" key="4">
    <source>
        <dbReference type="EMBL" id="SOD68891.1"/>
    </source>
</evidence>
<dbReference type="RefSeq" id="WP_097114468.1">
    <property type="nucleotide sequence ID" value="NZ_CP083931.1"/>
</dbReference>
<accession>A0A286EDB0</accession>
<gene>
    <name evidence="4" type="ORF">SAMN02746062_01437</name>
</gene>
<keyword evidence="1" id="KW-0051">Antiviral defense</keyword>
<evidence type="ECO:0000313" key="5">
    <source>
        <dbReference type="Proteomes" id="UP000219669"/>
    </source>
</evidence>
<proteinExistence type="predicted"/>
<dbReference type="AlphaFoldDB" id="A0A286EDB0"/>
<dbReference type="InterPro" id="IPR005537">
    <property type="entry name" value="RAMP_III_fam"/>
</dbReference>
<dbReference type="Proteomes" id="UP000219669">
    <property type="component" value="Unassembled WGS sequence"/>
</dbReference>
<dbReference type="OrthoDB" id="190500at2"/>
<keyword evidence="5" id="KW-1185">Reference proteome</keyword>
<feature type="region of interest" description="Disordered" evidence="2">
    <location>
        <begin position="284"/>
        <end position="308"/>
    </location>
</feature>
<reference evidence="4 5" key="1">
    <citation type="submission" date="2017-09" db="EMBL/GenBank/DDBJ databases">
        <authorList>
            <person name="Ehlers B."/>
            <person name="Leendertz F.H."/>
        </authorList>
    </citation>
    <scope>NUCLEOTIDE SEQUENCE [LARGE SCALE GENOMIC DNA]</scope>
    <source>
        <strain evidence="4 5">DSM 16848</strain>
    </source>
</reference>
<sequence length="450" mass="51198">MSLRKIDEKIAIPNLADFQAAVPKWESIQCRLVTPMYGGGVKSAEPDIQQPIRVTAIRGQLRFWWRLLASQKVFRLPENLNIRQAEFALWGGMNDGDESGKASAVFLRIKQFSSPKKIAYFNQWDNDKKTRLRNRNKELLPNSYVLFAMDSEDDPNKTNLIDKDLTWDLEWYLDRNADIFWSKKKENGQEIRDQFLTEKYQDTLSQVIETLRWWTTFGGMGARTRRGCGAFMVEKSTLPEIQKAISIDEIQGANCKLSVANSNSNDAMDAWKLAVKRLRDFRQGVNVGRNEPSPEAKAARKPAGRSRWTEHDAIRRLTNQYPNQHKPEHEGGNNQFPRGMFGMPIIFYFVDGGEPSDTSLQPVGKERMASPLIIRPILQNGQWKAAALLLPHDFSNLQVELKIDNNNRRPVVLLDKGKANDIKPIAGNGGGDPLSAFMNYFANPTTQQSD</sequence>
<evidence type="ECO:0000259" key="3">
    <source>
        <dbReference type="Pfam" id="PF03787"/>
    </source>
</evidence>
<feature type="domain" description="CRISPR type III-associated protein" evidence="3">
    <location>
        <begin position="30"/>
        <end position="231"/>
    </location>
</feature>
<evidence type="ECO:0000256" key="1">
    <source>
        <dbReference type="ARBA" id="ARBA00023118"/>
    </source>
</evidence>
<dbReference type="InterPro" id="IPR007522">
    <property type="entry name" value="CRISPR-assoc_prot_TM1795"/>
</dbReference>
<evidence type="ECO:0000256" key="2">
    <source>
        <dbReference type="SAM" id="MobiDB-lite"/>
    </source>
</evidence>
<protein>
    <submittedName>
        <fullName evidence="4">CRISPR-associated protein Cmr1</fullName>
    </submittedName>
</protein>
<dbReference type="GO" id="GO:0051607">
    <property type="term" value="P:defense response to virus"/>
    <property type="evidence" value="ECO:0007669"/>
    <property type="project" value="UniProtKB-KW"/>
</dbReference>
<dbReference type="NCBIfam" id="TIGR01894">
    <property type="entry name" value="cas_TM1795_cmr1"/>
    <property type="match status" value="1"/>
</dbReference>
<name>A0A286EDB0_9NEIS</name>
<dbReference type="EMBL" id="OCNF01000011">
    <property type="protein sequence ID" value="SOD68891.1"/>
    <property type="molecule type" value="Genomic_DNA"/>
</dbReference>